<proteinExistence type="predicted"/>
<gene>
    <name evidence="1" type="ORF">GCM10023321_72420</name>
</gene>
<evidence type="ECO:0000313" key="2">
    <source>
        <dbReference type="Proteomes" id="UP001428817"/>
    </source>
</evidence>
<comment type="caution">
    <text evidence="1">The sequence shown here is derived from an EMBL/GenBank/DDBJ whole genome shotgun (WGS) entry which is preliminary data.</text>
</comment>
<dbReference type="Proteomes" id="UP001428817">
    <property type="component" value="Unassembled WGS sequence"/>
</dbReference>
<reference evidence="2" key="1">
    <citation type="journal article" date="2019" name="Int. J. Syst. Evol. Microbiol.">
        <title>The Global Catalogue of Microorganisms (GCM) 10K type strain sequencing project: providing services to taxonomists for standard genome sequencing and annotation.</title>
        <authorList>
            <consortium name="The Broad Institute Genomics Platform"/>
            <consortium name="The Broad Institute Genome Sequencing Center for Infectious Disease"/>
            <person name="Wu L."/>
            <person name="Ma J."/>
        </authorList>
    </citation>
    <scope>NUCLEOTIDE SEQUENCE [LARGE SCALE GENOMIC DNA]</scope>
    <source>
        <strain evidence="2">JCM 18303</strain>
    </source>
</reference>
<sequence length="113" mass="13345">MDYPYAAKALSYERARKFGVELNIQEMRAKLDHVSERCFIPFVSVDRIDSPSQIAVKLDQAITAAPDAYDDEPDKAVFKERFERLRESLLRFSRKYMKLFEHYNFLESELSEL</sequence>
<name>A0ABP9R798_9PSEU</name>
<accession>A0ABP9R798</accession>
<protein>
    <submittedName>
        <fullName evidence="1">Uncharacterized protein</fullName>
    </submittedName>
</protein>
<evidence type="ECO:0000313" key="1">
    <source>
        <dbReference type="EMBL" id="GAA5172498.1"/>
    </source>
</evidence>
<dbReference type="EMBL" id="BAABJP010000051">
    <property type="protein sequence ID" value="GAA5172498.1"/>
    <property type="molecule type" value="Genomic_DNA"/>
</dbReference>
<keyword evidence="2" id="KW-1185">Reference proteome</keyword>
<organism evidence="1 2">
    <name type="scientific">Pseudonocardia eucalypti</name>
    <dbReference type="NCBI Taxonomy" id="648755"/>
    <lineage>
        <taxon>Bacteria</taxon>
        <taxon>Bacillati</taxon>
        <taxon>Actinomycetota</taxon>
        <taxon>Actinomycetes</taxon>
        <taxon>Pseudonocardiales</taxon>
        <taxon>Pseudonocardiaceae</taxon>
        <taxon>Pseudonocardia</taxon>
    </lineage>
</organism>